<reference evidence="1" key="1">
    <citation type="submission" date="2014-05" db="EMBL/GenBank/DDBJ databases">
        <authorList>
            <person name="Chronopoulou M."/>
        </authorList>
    </citation>
    <scope>NUCLEOTIDE SEQUENCE</scope>
    <source>
        <tissue evidence="1">Whole organism</tissue>
    </source>
</reference>
<accession>A0A0K2TI64</accession>
<protein>
    <submittedName>
        <fullName evidence="1">Uncharacterized protein</fullName>
    </submittedName>
</protein>
<organism evidence="1">
    <name type="scientific">Lepeophtheirus salmonis</name>
    <name type="common">Salmon louse</name>
    <name type="synonym">Caligus salmonis</name>
    <dbReference type="NCBI Taxonomy" id="72036"/>
    <lineage>
        <taxon>Eukaryota</taxon>
        <taxon>Metazoa</taxon>
        <taxon>Ecdysozoa</taxon>
        <taxon>Arthropoda</taxon>
        <taxon>Crustacea</taxon>
        <taxon>Multicrustacea</taxon>
        <taxon>Hexanauplia</taxon>
        <taxon>Copepoda</taxon>
        <taxon>Siphonostomatoida</taxon>
        <taxon>Caligidae</taxon>
        <taxon>Lepeophtheirus</taxon>
    </lineage>
</organism>
<proteinExistence type="predicted"/>
<sequence length="24" mass="2771">MKSKKLRHVHNIPNIQAGFVTRVP</sequence>
<evidence type="ECO:0000313" key="1">
    <source>
        <dbReference type="EMBL" id="CDW25206.1"/>
    </source>
</evidence>
<name>A0A0K2TI64_LEPSM</name>
<dbReference type="EMBL" id="HACA01007845">
    <property type="protein sequence ID" value="CDW25206.1"/>
    <property type="molecule type" value="Transcribed_RNA"/>
</dbReference>
<dbReference type="AlphaFoldDB" id="A0A0K2TI64"/>